<evidence type="ECO:0000256" key="4">
    <source>
        <dbReference type="ARBA" id="ARBA00022723"/>
    </source>
</evidence>
<dbReference type="PANTHER" id="PTHR34719:SF2">
    <property type="entry name" value="NICKEL-RESPONSIVE REGULATOR"/>
    <property type="match status" value="1"/>
</dbReference>
<dbReference type="KEGG" id="maqu:Maq22A_c23665"/>
<evidence type="ECO:0000256" key="6">
    <source>
        <dbReference type="ARBA" id="ARBA00023125"/>
    </source>
</evidence>
<dbReference type="SUPFAM" id="SSF55021">
    <property type="entry name" value="ACT-like"/>
    <property type="match status" value="1"/>
</dbReference>
<dbReference type="PANTHER" id="PTHR34719">
    <property type="entry name" value="NICKEL-RESPONSIVE REGULATOR"/>
    <property type="match status" value="1"/>
</dbReference>
<keyword evidence="4" id="KW-0479">Metal-binding</keyword>
<reference evidence="12" key="2">
    <citation type="submission" date="2015-01" db="EMBL/GenBank/DDBJ databases">
        <title>Complete genome sequence of Methylobacterium aquaticum strain 22A.</title>
        <authorList>
            <person name="Tani A."/>
            <person name="Ogura Y."/>
            <person name="Hayashi T."/>
        </authorList>
    </citation>
    <scope>NUCLEOTIDE SEQUENCE [LARGE SCALE GENOMIC DNA]</scope>
    <source>
        <strain evidence="12">MA-22A</strain>
    </source>
</reference>
<dbReference type="SUPFAM" id="SSF47598">
    <property type="entry name" value="Ribbon-helix-helix"/>
    <property type="match status" value="1"/>
</dbReference>
<comment type="function">
    <text evidence="8">Transcriptional regulator.</text>
</comment>
<dbReference type="AlphaFoldDB" id="A0A0C6FKP8"/>
<dbReference type="InterPro" id="IPR027271">
    <property type="entry name" value="Acetolactate_synth/TF_NikR_C"/>
</dbReference>
<dbReference type="InterPro" id="IPR002145">
    <property type="entry name" value="CopG"/>
</dbReference>
<evidence type="ECO:0000256" key="1">
    <source>
        <dbReference type="ARBA" id="ARBA00001967"/>
    </source>
</evidence>
<dbReference type="GO" id="GO:0003700">
    <property type="term" value="F:DNA-binding transcription factor activity"/>
    <property type="evidence" value="ECO:0007669"/>
    <property type="project" value="UniProtKB-UniRule"/>
</dbReference>
<keyword evidence="7 8" id="KW-0804">Transcription</keyword>
<dbReference type="InterPro" id="IPR045865">
    <property type="entry name" value="ACT-like_dom_sf"/>
</dbReference>
<accession>A0A0C6FKP8</accession>
<dbReference type="Pfam" id="PF08753">
    <property type="entry name" value="NikR_C"/>
    <property type="match status" value="1"/>
</dbReference>
<evidence type="ECO:0000313" key="12">
    <source>
        <dbReference type="Proteomes" id="UP000061432"/>
    </source>
</evidence>
<keyword evidence="6 8" id="KW-0238">DNA-binding</keyword>
<evidence type="ECO:0000256" key="8">
    <source>
        <dbReference type="HAMAP-Rule" id="MF_00476"/>
    </source>
</evidence>
<evidence type="ECO:0000256" key="3">
    <source>
        <dbReference type="ARBA" id="ARBA00022596"/>
    </source>
</evidence>
<feature type="domain" description="Ribbon-helix-helix protein CopG" evidence="9">
    <location>
        <begin position="3"/>
        <end position="42"/>
    </location>
</feature>
<evidence type="ECO:0000256" key="2">
    <source>
        <dbReference type="ARBA" id="ARBA00008478"/>
    </source>
</evidence>
<dbReference type="GO" id="GO:0016151">
    <property type="term" value="F:nickel cation binding"/>
    <property type="evidence" value="ECO:0007669"/>
    <property type="project" value="UniProtKB-UniRule"/>
</dbReference>
<dbReference type="CDD" id="cd22231">
    <property type="entry name" value="RHH_NikR_HicB-like"/>
    <property type="match status" value="1"/>
</dbReference>
<dbReference type="PATRIC" id="fig|270351.10.peg.4550"/>
<dbReference type="InterPro" id="IPR050192">
    <property type="entry name" value="CopG/NikR_regulator"/>
</dbReference>
<sequence>MQRITITLDPGLVAEVDRIATLRGYAGRSEAMRDLLRRGLAEARRQLDPDLSCVATFGFVAEAGVRDLGQRLAEIQQRRHDLVIAQVQAPLDHDASLHTLMLRGRARDILAFADEVATQRGIRHDSLSLIPARIELDDHGHGPEPHPHEHIRT</sequence>
<dbReference type="InterPro" id="IPR014864">
    <property type="entry name" value="TF_NikR_Ni-bd_C"/>
</dbReference>
<evidence type="ECO:0000313" key="11">
    <source>
        <dbReference type="EMBL" id="BAQ47677.1"/>
    </source>
</evidence>
<evidence type="ECO:0000256" key="5">
    <source>
        <dbReference type="ARBA" id="ARBA00023015"/>
    </source>
</evidence>
<keyword evidence="5 8" id="KW-0805">Transcription regulation</keyword>
<dbReference type="OrthoDB" id="9806294at2"/>
<dbReference type="NCBIfam" id="NF002815">
    <property type="entry name" value="PRK02967.1"/>
    <property type="match status" value="1"/>
</dbReference>
<dbReference type="GO" id="GO:0003677">
    <property type="term" value="F:DNA binding"/>
    <property type="evidence" value="ECO:0007669"/>
    <property type="project" value="UniProtKB-KW"/>
</dbReference>
<name>A0A0C6FKP8_9HYPH</name>
<dbReference type="Proteomes" id="UP000061432">
    <property type="component" value="Chromosome"/>
</dbReference>
<dbReference type="EMBL" id="AP014704">
    <property type="protein sequence ID" value="BAQ47677.1"/>
    <property type="molecule type" value="Genomic_DNA"/>
</dbReference>
<evidence type="ECO:0000259" key="9">
    <source>
        <dbReference type="Pfam" id="PF01402"/>
    </source>
</evidence>
<dbReference type="STRING" id="270351.Maq22A_c23665"/>
<protein>
    <recommendedName>
        <fullName evidence="8">Putative nickel-responsive regulator</fullName>
    </recommendedName>
</protein>
<comment type="caution">
    <text evidence="8">Lacks conserved residue(s) required for the propagation of feature annotation.</text>
</comment>
<dbReference type="Pfam" id="PF01402">
    <property type="entry name" value="RHH_1"/>
    <property type="match status" value="1"/>
</dbReference>
<organism evidence="11 12">
    <name type="scientific">Methylobacterium aquaticum</name>
    <dbReference type="NCBI Taxonomy" id="270351"/>
    <lineage>
        <taxon>Bacteria</taxon>
        <taxon>Pseudomonadati</taxon>
        <taxon>Pseudomonadota</taxon>
        <taxon>Alphaproteobacteria</taxon>
        <taxon>Hyphomicrobiales</taxon>
        <taxon>Methylobacteriaceae</taxon>
        <taxon>Methylobacterium</taxon>
    </lineage>
</organism>
<dbReference type="Gene3D" id="3.30.70.1150">
    <property type="entry name" value="ACT-like. Chain A, domain 2"/>
    <property type="match status" value="1"/>
</dbReference>
<dbReference type="Gene3D" id="1.10.1220.10">
    <property type="entry name" value="Met repressor-like"/>
    <property type="match status" value="1"/>
</dbReference>
<reference evidence="11 12" key="1">
    <citation type="journal article" date="2015" name="Genome Announc.">
        <title>Complete Genome Sequence of Methylobacterium aquaticum Strain 22A, Isolated from Racomitrium japonicum Moss.</title>
        <authorList>
            <person name="Tani A."/>
            <person name="Ogura Y."/>
            <person name="Hayashi T."/>
            <person name="Kimbara K."/>
        </authorList>
    </citation>
    <scope>NUCLEOTIDE SEQUENCE [LARGE SCALE GENOMIC DNA]</scope>
    <source>
        <strain evidence="11 12">MA-22A</strain>
    </source>
</reference>
<dbReference type="InterPro" id="IPR022988">
    <property type="entry name" value="Ni_resp_reg_NikR"/>
</dbReference>
<dbReference type="RefSeq" id="WP_060848573.1">
    <property type="nucleotide sequence ID" value="NZ_AP014704.1"/>
</dbReference>
<comment type="similarity">
    <text evidence="2 8">Belongs to the transcriptional regulatory CopG/NikR family.</text>
</comment>
<dbReference type="HAMAP" id="MF_00476">
    <property type="entry name" value="NikR"/>
    <property type="match status" value="1"/>
</dbReference>
<feature type="domain" description="Transcription factor NikR nickel binding C-terminal" evidence="10">
    <location>
        <begin position="62"/>
        <end position="129"/>
    </location>
</feature>
<dbReference type="InterPro" id="IPR013321">
    <property type="entry name" value="Arc_rbn_hlx_hlx"/>
</dbReference>
<gene>
    <name evidence="11" type="primary">nikR</name>
    <name evidence="11" type="ORF">Maq22A_c23665</name>
</gene>
<comment type="cofactor">
    <cofactor evidence="1">
        <name>Ni(2+)</name>
        <dbReference type="ChEBI" id="CHEBI:49786"/>
    </cofactor>
</comment>
<keyword evidence="3" id="KW-0533">Nickel</keyword>
<dbReference type="InterPro" id="IPR010985">
    <property type="entry name" value="Ribbon_hlx_hlx"/>
</dbReference>
<evidence type="ECO:0000256" key="7">
    <source>
        <dbReference type="ARBA" id="ARBA00023163"/>
    </source>
</evidence>
<evidence type="ECO:0000259" key="10">
    <source>
        <dbReference type="Pfam" id="PF08753"/>
    </source>
</evidence>
<dbReference type="GO" id="GO:0010045">
    <property type="term" value="P:response to nickel cation"/>
    <property type="evidence" value="ECO:0007669"/>
    <property type="project" value="InterPro"/>
</dbReference>
<proteinExistence type="inferred from homology"/>